<reference evidence="13" key="1">
    <citation type="journal article" date="2023" name="Science">
        <title>Genome structures resolve the early diversification of teleost fishes.</title>
        <authorList>
            <person name="Parey E."/>
            <person name="Louis A."/>
            <person name="Montfort J."/>
            <person name="Bouchez O."/>
            <person name="Roques C."/>
            <person name="Iampietro C."/>
            <person name="Lluch J."/>
            <person name="Castinel A."/>
            <person name="Donnadieu C."/>
            <person name="Desvignes T."/>
            <person name="Floi Bucao C."/>
            <person name="Jouanno E."/>
            <person name="Wen M."/>
            <person name="Mejri S."/>
            <person name="Dirks R."/>
            <person name="Jansen H."/>
            <person name="Henkel C."/>
            <person name="Chen W.J."/>
            <person name="Zahm M."/>
            <person name="Cabau C."/>
            <person name="Klopp C."/>
            <person name="Thompson A.W."/>
            <person name="Robinson-Rechavi M."/>
            <person name="Braasch I."/>
            <person name="Lecointre G."/>
            <person name="Bobe J."/>
            <person name="Postlethwait J.H."/>
            <person name="Berthelot C."/>
            <person name="Roest Crollius H."/>
            <person name="Guiguen Y."/>
        </authorList>
    </citation>
    <scope>NUCLEOTIDE SEQUENCE</scope>
    <source>
        <strain evidence="13">WJC10195</strain>
    </source>
</reference>
<dbReference type="SUPFAM" id="SSF48726">
    <property type="entry name" value="Immunoglobulin"/>
    <property type="match status" value="3"/>
</dbReference>
<evidence type="ECO:0000256" key="5">
    <source>
        <dbReference type="ARBA" id="ARBA00022989"/>
    </source>
</evidence>
<evidence type="ECO:0000256" key="2">
    <source>
        <dbReference type="ARBA" id="ARBA00022475"/>
    </source>
</evidence>
<evidence type="ECO:0000313" key="14">
    <source>
        <dbReference type="Proteomes" id="UP001152622"/>
    </source>
</evidence>
<dbReference type="GO" id="GO:0042102">
    <property type="term" value="P:positive regulation of T cell proliferation"/>
    <property type="evidence" value="ECO:0007669"/>
    <property type="project" value="TreeGrafter"/>
</dbReference>
<dbReference type="SMART" id="SM00408">
    <property type="entry name" value="IGc2"/>
    <property type="match status" value="3"/>
</dbReference>
<dbReference type="PROSITE" id="PS51257">
    <property type="entry name" value="PROKAR_LIPOPROTEIN"/>
    <property type="match status" value="1"/>
</dbReference>
<keyword evidence="14" id="KW-1185">Reference proteome</keyword>
<keyword evidence="5" id="KW-1133">Transmembrane helix</keyword>
<name>A0A9Q1EDF5_SYNKA</name>
<dbReference type="AlphaFoldDB" id="A0A9Q1EDF5"/>
<keyword evidence="6" id="KW-0472">Membrane</keyword>
<dbReference type="Proteomes" id="UP001152622">
    <property type="component" value="Chromosome 19"/>
</dbReference>
<keyword evidence="4 11" id="KW-0732">Signal</keyword>
<evidence type="ECO:0000313" key="13">
    <source>
        <dbReference type="EMBL" id="KAJ8336762.1"/>
    </source>
</evidence>
<evidence type="ECO:0000256" key="8">
    <source>
        <dbReference type="ARBA" id="ARBA00023170"/>
    </source>
</evidence>
<dbReference type="InterPro" id="IPR007110">
    <property type="entry name" value="Ig-like_dom"/>
</dbReference>
<dbReference type="GO" id="GO:0006955">
    <property type="term" value="P:immune response"/>
    <property type="evidence" value="ECO:0007669"/>
    <property type="project" value="TreeGrafter"/>
</dbReference>
<evidence type="ECO:0000256" key="10">
    <source>
        <dbReference type="ARBA" id="ARBA00023319"/>
    </source>
</evidence>
<evidence type="ECO:0000256" key="1">
    <source>
        <dbReference type="ARBA" id="ARBA00004251"/>
    </source>
</evidence>
<feature type="domain" description="Ig-like" evidence="12">
    <location>
        <begin position="135"/>
        <end position="219"/>
    </location>
</feature>
<dbReference type="PANTHER" id="PTHR25466">
    <property type="entry name" value="T-LYMPHOCYTE ACTIVATION ANTIGEN"/>
    <property type="match status" value="1"/>
</dbReference>
<organism evidence="13 14">
    <name type="scientific">Synaphobranchus kaupii</name>
    <name type="common">Kaup's arrowtooth eel</name>
    <dbReference type="NCBI Taxonomy" id="118154"/>
    <lineage>
        <taxon>Eukaryota</taxon>
        <taxon>Metazoa</taxon>
        <taxon>Chordata</taxon>
        <taxon>Craniata</taxon>
        <taxon>Vertebrata</taxon>
        <taxon>Euteleostomi</taxon>
        <taxon>Actinopterygii</taxon>
        <taxon>Neopterygii</taxon>
        <taxon>Teleostei</taxon>
        <taxon>Anguilliformes</taxon>
        <taxon>Synaphobranchidae</taxon>
        <taxon>Synaphobranchus</taxon>
    </lineage>
</organism>
<proteinExistence type="predicted"/>
<feature type="domain" description="Ig-like" evidence="12">
    <location>
        <begin position="34"/>
        <end position="118"/>
    </location>
</feature>
<feature type="signal peptide" evidence="11">
    <location>
        <begin position="1"/>
        <end position="20"/>
    </location>
</feature>
<keyword evidence="10" id="KW-0393">Immunoglobulin domain</keyword>
<dbReference type="GO" id="GO:0071222">
    <property type="term" value="P:cellular response to lipopolysaccharide"/>
    <property type="evidence" value="ECO:0007669"/>
    <property type="project" value="TreeGrafter"/>
</dbReference>
<evidence type="ECO:0000256" key="6">
    <source>
        <dbReference type="ARBA" id="ARBA00023136"/>
    </source>
</evidence>
<evidence type="ECO:0000256" key="7">
    <source>
        <dbReference type="ARBA" id="ARBA00023157"/>
    </source>
</evidence>
<feature type="domain" description="Ig-like" evidence="12">
    <location>
        <begin position="236"/>
        <end position="320"/>
    </location>
</feature>
<evidence type="ECO:0000256" key="11">
    <source>
        <dbReference type="SAM" id="SignalP"/>
    </source>
</evidence>
<accession>A0A9Q1EDF5</accession>
<dbReference type="PANTHER" id="PTHR25466:SF14">
    <property type="entry name" value="BUTYROPHILIN SUBFAMILY 2 MEMBER A2-LIKE-RELATED"/>
    <property type="match status" value="1"/>
</dbReference>
<sequence length="330" mass="36046">MKTVLVCVWLVNSLIHIISGCSLSAPEEVTGYTGGSVVLPCSCTDEREKPESLVWIFNPGSSGIKLGPQRVDDPYKDRVQHSDTPGNLSLVLSHLTVSDEGTYRCEASRTTFKNIKLSVKGCSLSAPEEVTGYTGGSVVLPCSCIDERAKPESARWLFIPGPSSIVLGPRRVDDRYRGRVQYSDTPGNLSLVLSRLTVSDGGTYRCEASRTTYKDIKLSVEGCSLSAPEEVTGYTGGSVVLPCSCTDEWAKPEFLIWIFNPGSSSIKLGPRQVDRRYRDRVQHSDTPGDLSLVLSRLTVSDEGTYRCQANRTTFKNIKLSVEGKFATFAP</sequence>
<gene>
    <name evidence="13" type="ORF">SKAU_G00379820</name>
</gene>
<comment type="caution">
    <text evidence="13">The sequence shown here is derived from an EMBL/GenBank/DDBJ whole genome shotgun (WGS) entry which is preliminary data.</text>
</comment>
<protein>
    <recommendedName>
        <fullName evidence="12">Ig-like domain-containing protein</fullName>
    </recommendedName>
</protein>
<keyword evidence="8" id="KW-0675">Receptor</keyword>
<dbReference type="InterPro" id="IPR013783">
    <property type="entry name" value="Ig-like_fold"/>
</dbReference>
<dbReference type="InterPro" id="IPR036179">
    <property type="entry name" value="Ig-like_dom_sf"/>
</dbReference>
<evidence type="ECO:0000256" key="3">
    <source>
        <dbReference type="ARBA" id="ARBA00022692"/>
    </source>
</evidence>
<keyword evidence="9" id="KW-0325">Glycoprotein</keyword>
<dbReference type="SMART" id="SM00409">
    <property type="entry name" value="IG"/>
    <property type="match status" value="3"/>
</dbReference>
<dbReference type="InterPro" id="IPR013106">
    <property type="entry name" value="Ig_V-set"/>
</dbReference>
<dbReference type="EMBL" id="JAINUF010000019">
    <property type="protein sequence ID" value="KAJ8336762.1"/>
    <property type="molecule type" value="Genomic_DNA"/>
</dbReference>
<dbReference type="Gene3D" id="2.60.40.10">
    <property type="entry name" value="Immunoglobulins"/>
    <property type="match status" value="3"/>
</dbReference>
<dbReference type="PROSITE" id="PS50835">
    <property type="entry name" value="IG_LIKE"/>
    <property type="match status" value="3"/>
</dbReference>
<evidence type="ECO:0000256" key="9">
    <source>
        <dbReference type="ARBA" id="ARBA00023180"/>
    </source>
</evidence>
<dbReference type="SMART" id="SM00406">
    <property type="entry name" value="IGv"/>
    <property type="match status" value="3"/>
</dbReference>
<evidence type="ECO:0000259" key="12">
    <source>
        <dbReference type="PROSITE" id="PS50835"/>
    </source>
</evidence>
<dbReference type="GO" id="GO:0042130">
    <property type="term" value="P:negative regulation of T cell proliferation"/>
    <property type="evidence" value="ECO:0007669"/>
    <property type="project" value="TreeGrafter"/>
</dbReference>
<dbReference type="InterPro" id="IPR003598">
    <property type="entry name" value="Ig_sub2"/>
</dbReference>
<dbReference type="InterPro" id="IPR003599">
    <property type="entry name" value="Ig_sub"/>
</dbReference>
<dbReference type="GO" id="GO:0031295">
    <property type="term" value="P:T cell costimulation"/>
    <property type="evidence" value="ECO:0007669"/>
    <property type="project" value="TreeGrafter"/>
</dbReference>
<dbReference type="OrthoDB" id="6157407at2759"/>
<evidence type="ECO:0000256" key="4">
    <source>
        <dbReference type="ARBA" id="ARBA00022729"/>
    </source>
</evidence>
<dbReference type="Pfam" id="PF07686">
    <property type="entry name" value="V-set"/>
    <property type="match status" value="3"/>
</dbReference>
<dbReference type="InterPro" id="IPR051713">
    <property type="entry name" value="T-cell_Activation_Regulation"/>
</dbReference>
<keyword evidence="3" id="KW-0812">Transmembrane</keyword>
<feature type="chain" id="PRO_5040418687" description="Ig-like domain-containing protein" evidence="11">
    <location>
        <begin position="21"/>
        <end position="330"/>
    </location>
</feature>
<comment type="subcellular location">
    <subcellularLocation>
        <location evidence="1">Cell membrane</location>
        <topology evidence="1">Single-pass type I membrane protein</topology>
    </subcellularLocation>
</comment>
<keyword evidence="7" id="KW-1015">Disulfide bond</keyword>
<dbReference type="GO" id="GO:0009897">
    <property type="term" value="C:external side of plasma membrane"/>
    <property type="evidence" value="ECO:0007669"/>
    <property type="project" value="TreeGrafter"/>
</dbReference>
<keyword evidence="2" id="KW-1003">Cell membrane</keyword>
<dbReference type="GO" id="GO:0007166">
    <property type="term" value="P:cell surface receptor signaling pathway"/>
    <property type="evidence" value="ECO:0007669"/>
    <property type="project" value="TreeGrafter"/>
</dbReference>